<evidence type="ECO:0000313" key="2">
    <source>
        <dbReference type="Proteomes" id="UP000034951"/>
    </source>
</evidence>
<evidence type="ECO:0000313" key="1">
    <source>
        <dbReference type="EMBL" id="KKS46617.1"/>
    </source>
</evidence>
<gene>
    <name evidence="1" type="ORF">UV10_C0001G0074</name>
</gene>
<dbReference type="EMBL" id="LCDE01000001">
    <property type="protein sequence ID" value="KKS46617.1"/>
    <property type="molecule type" value="Genomic_DNA"/>
</dbReference>
<sequence length="116" mass="13202">MTFDLCDLSGLSVEKLELVQISGPDVLCPLRHLGATYRSLRPKFTNRIPVMNWYRCPEGHGHKNWPETIVEARQLALSRNTHSAHTPATKVILAPLTEKSRITRKKTRMIIVLDSE</sequence>
<comment type="caution">
    <text evidence="1">The sequence shown here is derived from an EMBL/GenBank/DDBJ whole genome shotgun (WGS) entry which is preliminary data.</text>
</comment>
<organism evidence="1 2">
    <name type="scientific">Candidatus Azambacteria bacterium GW2011_GWA1_42_19</name>
    <dbReference type="NCBI Taxonomy" id="1618609"/>
    <lineage>
        <taxon>Bacteria</taxon>
        <taxon>Candidatus Azamiibacteriota</taxon>
    </lineage>
</organism>
<accession>A0A0G0ZD43</accession>
<dbReference type="AlphaFoldDB" id="A0A0G0ZD43"/>
<dbReference type="Proteomes" id="UP000034951">
    <property type="component" value="Unassembled WGS sequence"/>
</dbReference>
<proteinExistence type="predicted"/>
<reference evidence="1 2" key="1">
    <citation type="journal article" date="2015" name="Nature">
        <title>rRNA introns, odd ribosomes, and small enigmatic genomes across a large radiation of phyla.</title>
        <authorList>
            <person name="Brown C.T."/>
            <person name="Hug L.A."/>
            <person name="Thomas B.C."/>
            <person name="Sharon I."/>
            <person name="Castelle C.J."/>
            <person name="Singh A."/>
            <person name="Wilkins M.J."/>
            <person name="Williams K.H."/>
            <person name="Banfield J.F."/>
        </authorList>
    </citation>
    <scope>NUCLEOTIDE SEQUENCE [LARGE SCALE GENOMIC DNA]</scope>
</reference>
<protein>
    <submittedName>
        <fullName evidence="1">Uncharacterized protein</fullName>
    </submittedName>
</protein>
<name>A0A0G0ZD43_9BACT</name>